<protein>
    <submittedName>
        <fullName evidence="1">Uncharacterized protein</fullName>
    </submittedName>
</protein>
<name>A0ABD2LQG2_9BILA</name>
<keyword evidence="2" id="KW-1185">Reference proteome</keyword>
<proteinExistence type="predicted"/>
<dbReference type="EMBL" id="JBICBT010000328">
    <property type="protein sequence ID" value="KAL3117328.1"/>
    <property type="molecule type" value="Genomic_DNA"/>
</dbReference>
<evidence type="ECO:0000313" key="1">
    <source>
        <dbReference type="EMBL" id="KAL3117328.1"/>
    </source>
</evidence>
<organism evidence="1 2">
    <name type="scientific">Heterodera trifolii</name>
    <dbReference type="NCBI Taxonomy" id="157864"/>
    <lineage>
        <taxon>Eukaryota</taxon>
        <taxon>Metazoa</taxon>
        <taxon>Ecdysozoa</taxon>
        <taxon>Nematoda</taxon>
        <taxon>Chromadorea</taxon>
        <taxon>Rhabditida</taxon>
        <taxon>Tylenchina</taxon>
        <taxon>Tylenchomorpha</taxon>
        <taxon>Tylenchoidea</taxon>
        <taxon>Heteroderidae</taxon>
        <taxon>Heteroderinae</taxon>
        <taxon>Heterodera</taxon>
    </lineage>
</organism>
<reference evidence="1 2" key="1">
    <citation type="submission" date="2024-10" db="EMBL/GenBank/DDBJ databases">
        <authorList>
            <person name="Kim D."/>
        </authorList>
    </citation>
    <scope>NUCLEOTIDE SEQUENCE [LARGE SCALE GENOMIC DNA]</scope>
    <source>
        <strain evidence="1">BH-2024</strain>
    </source>
</reference>
<sequence length="70" mass="7615">MNSSLLRYTHYEQCAKALGTDALFLGDGLSAEQTANALNEAVRNSLEKRRSVVINALIGKTNFREGSISV</sequence>
<dbReference type="AlphaFoldDB" id="A0ABD2LQG2"/>
<evidence type="ECO:0000313" key="2">
    <source>
        <dbReference type="Proteomes" id="UP001620626"/>
    </source>
</evidence>
<gene>
    <name evidence="1" type="ORF">niasHT_005705</name>
</gene>
<dbReference type="Proteomes" id="UP001620626">
    <property type="component" value="Unassembled WGS sequence"/>
</dbReference>
<accession>A0ABD2LQG2</accession>
<comment type="caution">
    <text evidence="1">The sequence shown here is derived from an EMBL/GenBank/DDBJ whole genome shotgun (WGS) entry which is preliminary data.</text>
</comment>